<organism evidence="1 2">
    <name type="scientific">Blastomyces gilchristii (strain SLH14081)</name>
    <name type="common">Blastomyces dermatitidis</name>
    <dbReference type="NCBI Taxonomy" id="559298"/>
    <lineage>
        <taxon>Eukaryota</taxon>
        <taxon>Fungi</taxon>
        <taxon>Dikarya</taxon>
        <taxon>Ascomycota</taxon>
        <taxon>Pezizomycotina</taxon>
        <taxon>Eurotiomycetes</taxon>
        <taxon>Eurotiomycetidae</taxon>
        <taxon>Onygenales</taxon>
        <taxon>Ajellomycetaceae</taxon>
        <taxon>Blastomyces</taxon>
    </lineage>
</organism>
<dbReference type="SUPFAM" id="SSF53098">
    <property type="entry name" value="Ribonuclease H-like"/>
    <property type="match status" value="1"/>
</dbReference>
<sequence length="103" mass="12657">NIQMYTHKCLNCQIVKESKKGLEYKKIIEKMMIKFLHSEIYVNYEILCEILTDNDTNLIEEVVRHFMSQLQTRYYRTILYHSQMNRKIKYLNEILNNMLIKYL</sequence>
<reference evidence="2" key="1">
    <citation type="journal article" date="2015" name="PLoS Genet.">
        <title>The dynamic genome and transcriptome of the human fungal pathogen Blastomyces and close relative Emmonsia.</title>
        <authorList>
            <person name="Munoz J.F."/>
            <person name="Gauthier G.M."/>
            <person name="Desjardins C.A."/>
            <person name="Gallo J.E."/>
            <person name="Holder J."/>
            <person name="Sullivan T.D."/>
            <person name="Marty A.J."/>
            <person name="Carmen J.C."/>
            <person name="Chen Z."/>
            <person name="Ding L."/>
            <person name="Gujja S."/>
            <person name="Magrini V."/>
            <person name="Misas E."/>
            <person name="Mitreva M."/>
            <person name="Priest M."/>
            <person name="Saif S."/>
            <person name="Whiston E.A."/>
            <person name="Young S."/>
            <person name="Zeng Q."/>
            <person name="Goldman W.E."/>
            <person name="Mardis E.R."/>
            <person name="Taylor J.W."/>
            <person name="McEwen J.G."/>
            <person name="Clay O.K."/>
            <person name="Klein B.S."/>
            <person name="Cuomo C.A."/>
        </authorList>
    </citation>
    <scope>NUCLEOTIDE SEQUENCE [LARGE SCALE GENOMIC DNA]</scope>
    <source>
        <strain evidence="2">SLH14081</strain>
    </source>
</reference>
<dbReference type="OrthoDB" id="2232212at2759"/>
<dbReference type="GO" id="GO:0003676">
    <property type="term" value="F:nucleic acid binding"/>
    <property type="evidence" value="ECO:0007669"/>
    <property type="project" value="InterPro"/>
</dbReference>
<evidence type="ECO:0000313" key="1">
    <source>
        <dbReference type="EMBL" id="OAT06832.1"/>
    </source>
</evidence>
<dbReference type="InterPro" id="IPR012337">
    <property type="entry name" value="RNaseH-like_sf"/>
</dbReference>
<evidence type="ECO:0000313" key="2">
    <source>
        <dbReference type="Proteomes" id="UP000002038"/>
    </source>
</evidence>
<feature type="non-terminal residue" evidence="1">
    <location>
        <position position="103"/>
    </location>
</feature>
<accession>A0A179UK86</accession>
<dbReference type="Proteomes" id="UP000002038">
    <property type="component" value="Unassembled WGS sequence"/>
</dbReference>
<name>A0A179UK86_BLAGS</name>
<gene>
    <name evidence="1" type="ORF">BDBG_16718</name>
</gene>
<dbReference type="EMBL" id="GG657451">
    <property type="protein sequence ID" value="OAT06832.1"/>
    <property type="molecule type" value="Genomic_DNA"/>
</dbReference>
<dbReference type="VEuPathDB" id="FungiDB:BDBG_16718"/>
<protein>
    <submittedName>
        <fullName evidence="1">Uncharacterized protein</fullName>
    </submittedName>
</protein>
<feature type="non-terminal residue" evidence="1">
    <location>
        <position position="1"/>
    </location>
</feature>
<proteinExistence type="predicted"/>
<dbReference type="KEGG" id="bgh:BDBG_16718"/>
<dbReference type="GeneID" id="42528743"/>
<dbReference type="InterPro" id="IPR036397">
    <property type="entry name" value="RNaseH_sf"/>
</dbReference>
<dbReference type="AlphaFoldDB" id="A0A179UK86"/>
<dbReference type="RefSeq" id="XP_031577440.1">
    <property type="nucleotide sequence ID" value="XM_031724608.1"/>
</dbReference>
<dbReference type="Gene3D" id="3.30.420.10">
    <property type="entry name" value="Ribonuclease H-like superfamily/Ribonuclease H"/>
    <property type="match status" value="1"/>
</dbReference>
<keyword evidence="2" id="KW-1185">Reference proteome</keyword>